<dbReference type="SUPFAM" id="SSF81383">
    <property type="entry name" value="F-box domain"/>
    <property type="match status" value="1"/>
</dbReference>
<dbReference type="InterPro" id="IPR050796">
    <property type="entry name" value="SCF_F-box_component"/>
</dbReference>
<dbReference type="CDD" id="cd22157">
    <property type="entry name" value="F-box_AtFBW1-like"/>
    <property type="match status" value="1"/>
</dbReference>
<dbReference type="AlphaFoldDB" id="A0A0A8XRM8"/>
<dbReference type="Pfam" id="PF08268">
    <property type="entry name" value="FBA_3"/>
    <property type="match status" value="1"/>
</dbReference>
<dbReference type="PANTHER" id="PTHR31672">
    <property type="entry name" value="BNACNNG10540D PROTEIN"/>
    <property type="match status" value="1"/>
</dbReference>
<dbReference type="NCBIfam" id="TIGR01640">
    <property type="entry name" value="F_box_assoc_1"/>
    <property type="match status" value="1"/>
</dbReference>
<organism evidence="1">
    <name type="scientific">Arundo donax</name>
    <name type="common">Giant reed</name>
    <name type="synonym">Donax arundinaceus</name>
    <dbReference type="NCBI Taxonomy" id="35708"/>
    <lineage>
        <taxon>Eukaryota</taxon>
        <taxon>Viridiplantae</taxon>
        <taxon>Streptophyta</taxon>
        <taxon>Embryophyta</taxon>
        <taxon>Tracheophyta</taxon>
        <taxon>Spermatophyta</taxon>
        <taxon>Magnoliopsida</taxon>
        <taxon>Liliopsida</taxon>
        <taxon>Poales</taxon>
        <taxon>Poaceae</taxon>
        <taxon>PACMAD clade</taxon>
        <taxon>Arundinoideae</taxon>
        <taxon>Arundineae</taxon>
        <taxon>Arundo</taxon>
    </lineage>
</organism>
<evidence type="ECO:0000313" key="1">
    <source>
        <dbReference type="EMBL" id="JAD16496.1"/>
    </source>
</evidence>
<name>A0A0A8XRM8_ARUDO</name>
<dbReference type="EMBL" id="GBRH01281399">
    <property type="protein sequence ID" value="JAD16496.1"/>
    <property type="molecule type" value="Transcribed_RNA"/>
</dbReference>
<proteinExistence type="predicted"/>
<dbReference type="InterPro" id="IPR013187">
    <property type="entry name" value="F-box-assoc_dom_typ3"/>
</dbReference>
<reference evidence="1" key="1">
    <citation type="submission" date="2014-09" db="EMBL/GenBank/DDBJ databases">
        <authorList>
            <person name="Magalhaes I.L.F."/>
            <person name="Oliveira U."/>
            <person name="Santos F.R."/>
            <person name="Vidigal T.H.D.A."/>
            <person name="Brescovit A.D."/>
            <person name="Santos A.J."/>
        </authorList>
    </citation>
    <scope>NUCLEOTIDE SEQUENCE</scope>
    <source>
        <tissue evidence="1">Shoot tissue taken approximately 20 cm above the soil surface</tissue>
    </source>
</reference>
<accession>A0A0A8XRM8</accession>
<dbReference type="InterPro" id="IPR036047">
    <property type="entry name" value="F-box-like_dom_sf"/>
</dbReference>
<dbReference type="PANTHER" id="PTHR31672:SF13">
    <property type="entry name" value="F-BOX PROTEIN CPR30-LIKE"/>
    <property type="match status" value="1"/>
</dbReference>
<dbReference type="Pfam" id="PF00646">
    <property type="entry name" value="F-box"/>
    <property type="match status" value="1"/>
</dbReference>
<sequence length="444" mass="50529">MTALVPLGGARARPRHRRGISATSDSREWMKCCITVAKGRPFGDKTSTKRKRSVRTPELSEEIVIEILVWLPVKSLLKFKSVCKAWRAIITDPIFIREHLRCSASKFEQDPSFIISPHTLDYVIPGERWPSTFCNHIRFYQWQQGASAAKFMQAKDFRDVFNMVLYFAHCDGLVLAPTDRSLYVFNPATRDAITLPDSNHNKRQQGGASCCYCAGLGLDPRTGEYKVVQAFYRSMDPDTNIYRMGMEVFTITGDGGGIWREIMDDPPYPVESWQTGLTIKGFLFWHIDKARHKQQTPRGLLRLSLADETFGVTGLPDSMDPALDDAFALDVLHGELCVTAPTSDIALTIWTLPIQEDGQGQCWEQRCKIYVTNLCHPMAFLPGGQIILWKSSALYRYDLATSELTVVCELDRMRYQGRRARTTWKNLFTFNVKPYTESLVRITI</sequence>
<dbReference type="InterPro" id="IPR001810">
    <property type="entry name" value="F-box_dom"/>
</dbReference>
<dbReference type="SMART" id="SM00256">
    <property type="entry name" value="FBOX"/>
    <property type="match status" value="1"/>
</dbReference>
<dbReference type="Gene3D" id="1.20.1280.50">
    <property type="match status" value="1"/>
</dbReference>
<reference evidence="1" key="2">
    <citation type="journal article" date="2015" name="Data Brief">
        <title>Shoot transcriptome of the giant reed, Arundo donax.</title>
        <authorList>
            <person name="Barrero R.A."/>
            <person name="Guerrero F.D."/>
            <person name="Moolhuijzen P."/>
            <person name="Goolsby J.A."/>
            <person name="Tidwell J."/>
            <person name="Bellgard S.E."/>
            <person name="Bellgard M.I."/>
        </authorList>
    </citation>
    <scope>NUCLEOTIDE SEQUENCE</scope>
    <source>
        <tissue evidence="1">Shoot tissue taken approximately 20 cm above the soil surface</tissue>
    </source>
</reference>
<dbReference type="InterPro" id="IPR017451">
    <property type="entry name" value="F-box-assoc_interact_dom"/>
</dbReference>
<protein>
    <submittedName>
        <fullName evidence="1">Uncharacterized protein</fullName>
    </submittedName>
</protein>
<dbReference type="PROSITE" id="PS50181">
    <property type="entry name" value="FBOX"/>
    <property type="match status" value="1"/>
</dbReference>